<protein>
    <submittedName>
        <fullName evidence="5">Tetratricopeptide repeat protein</fullName>
    </submittedName>
</protein>
<name>A0A7G8BES4_9BACT</name>
<reference evidence="5 6" key="1">
    <citation type="submission" date="2020-08" db="EMBL/GenBank/DDBJ databases">
        <title>Edaphobacter telluris sp. nov. and Acidobacterium dinghuensis sp. nov., two acidobacteria isolated from forest soil.</title>
        <authorList>
            <person name="Fu J."/>
            <person name="Qiu L."/>
        </authorList>
    </citation>
    <scope>NUCLEOTIDE SEQUENCE [LARGE SCALE GENOMIC DNA]</scope>
    <source>
        <strain evidence="5">4Y35</strain>
    </source>
</reference>
<evidence type="ECO:0000256" key="3">
    <source>
        <dbReference type="PROSITE-ProRule" id="PRU00339"/>
    </source>
</evidence>
<dbReference type="InterPro" id="IPR019734">
    <property type="entry name" value="TPR_rpt"/>
</dbReference>
<evidence type="ECO:0000313" key="5">
    <source>
        <dbReference type="EMBL" id="QNI31044.1"/>
    </source>
</evidence>
<feature type="repeat" description="TPR" evidence="3">
    <location>
        <begin position="201"/>
        <end position="234"/>
    </location>
</feature>
<accession>A0A7G8BES4</accession>
<dbReference type="AlphaFoldDB" id="A0A7G8BES4"/>
<dbReference type="Pfam" id="PF13411">
    <property type="entry name" value="MerR_1"/>
    <property type="match status" value="1"/>
</dbReference>
<dbReference type="Gene3D" id="1.25.40.10">
    <property type="entry name" value="Tetratricopeptide repeat domain"/>
    <property type="match status" value="1"/>
</dbReference>
<dbReference type="InterPro" id="IPR037919">
    <property type="entry name" value="OGT"/>
</dbReference>
<dbReference type="Gene3D" id="1.10.1660.10">
    <property type="match status" value="1"/>
</dbReference>
<dbReference type="KEGG" id="adin:H7849_18315"/>
<dbReference type="SUPFAM" id="SSF46955">
    <property type="entry name" value="Putative DNA-binding domain"/>
    <property type="match status" value="1"/>
</dbReference>
<proteinExistence type="predicted"/>
<dbReference type="GO" id="GO:0006493">
    <property type="term" value="P:protein O-linked glycosylation"/>
    <property type="evidence" value="ECO:0007669"/>
    <property type="project" value="InterPro"/>
</dbReference>
<dbReference type="PROSITE" id="PS50005">
    <property type="entry name" value="TPR"/>
    <property type="match status" value="2"/>
</dbReference>
<sequence length="311" mass="35334">MNPYNRQDVLRILRIHPRQLRGWERSGLIAPTETYSFQDLVQLSKLRDLRAKRMSAAKISESVTAMRSVSGMSNPLVEAGTARRGSRLLFRHSGATMEPIARQFVFDFDAGAARNTTTFGSTVLDQVHREARANGLFLDAVRCEEAHKIAEATAIYGEILLLDPMHAPACINLGTIHYNQRQFLEAERLYRQATAVDPEYALAFFDLGNVLDELQHLPEAIEAYRSAIRLVPTYADAHYNLALAYERTGQRRKALRHWTAYLKLDNTGPWANHARGQQRKILDREKLTIVHRSSKPHARNIRRTAPALKLV</sequence>
<dbReference type="GO" id="GO:0006355">
    <property type="term" value="P:regulation of DNA-templated transcription"/>
    <property type="evidence" value="ECO:0007669"/>
    <property type="project" value="InterPro"/>
</dbReference>
<dbReference type="GO" id="GO:0003677">
    <property type="term" value="F:DNA binding"/>
    <property type="evidence" value="ECO:0007669"/>
    <property type="project" value="InterPro"/>
</dbReference>
<dbReference type="RefSeq" id="WP_186741364.1">
    <property type="nucleotide sequence ID" value="NZ_CP060394.1"/>
</dbReference>
<evidence type="ECO:0000256" key="1">
    <source>
        <dbReference type="ARBA" id="ARBA00022737"/>
    </source>
</evidence>
<organism evidence="5 6">
    <name type="scientific">Alloacidobacterium dinghuense</name>
    <dbReference type="NCBI Taxonomy" id="2763107"/>
    <lineage>
        <taxon>Bacteria</taxon>
        <taxon>Pseudomonadati</taxon>
        <taxon>Acidobacteriota</taxon>
        <taxon>Terriglobia</taxon>
        <taxon>Terriglobales</taxon>
        <taxon>Acidobacteriaceae</taxon>
        <taxon>Alloacidobacterium</taxon>
    </lineage>
</organism>
<dbReference type="InterPro" id="IPR000551">
    <property type="entry name" value="MerR-type_HTH_dom"/>
</dbReference>
<evidence type="ECO:0000313" key="6">
    <source>
        <dbReference type="Proteomes" id="UP000515312"/>
    </source>
</evidence>
<dbReference type="InterPro" id="IPR009061">
    <property type="entry name" value="DNA-bd_dom_put_sf"/>
</dbReference>
<keyword evidence="6" id="KW-1185">Reference proteome</keyword>
<dbReference type="Pfam" id="PF07719">
    <property type="entry name" value="TPR_2"/>
    <property type="match status" value="1"/>
</dbReference>
<dbReference type="Proteomes" id="UP000515312">
    <property type="component" value="Chromosome"/>
</dbReference>
<dbReference type="SMART" id="SM00028">
    <property type="entry name" value="TPR"/>
    <property type="match status" value="4"/>
</dbReference>
<keyword evidence="1" id="KW-0677">Repeat</keyword>
<dbReference type="InterPro" id="IPR013105">
    <property type="entry name" value="TPR_2"/>
</dbReference>
<dbReference type="SUPFAM" id="SSF48452">
    <property type="entry name" value="TPR-like"/>
    <property type="match status" value="1"/>
</dbReference>
<evidence type="ECO:0000256" key="2">
    <source>
        <dbReference type="ARBA" id="ARBA00022803"/>
    </source>
</evidence>
<dbReference type="PANTHER" id="PTHR44366:SF1">
    <property type="entry name" value="UDP-N-ACETYLGLUCOSAMINE--PEPTIDE N-ACETYLGLUCOSAMINYLTRANSFERASE 110 KDA SUBUNIT"/>
    <property type="match status" value="1"/>
</dbReference>
<dbReference type="GO" id="GO:0097363">
    <property type="term" value="F:protein O-acetylglucosaminyltransferase activity"/>
    <property type="evidence" value="ECO:0007669"/>
    <property type="project" value="TreeGrafter"/>
</dbReference>
<evidence type="ECO:0000259" key="4">
    <source>
        <dbReference type="Pfam" id="PF13411"/>
    </source>
</evidence>
<dbReference type="Pfam" id="PF13414">
    <property type="entry name" value="TPR_11"/>
    <property type="match status" value="1"/>
</dbReference>
<gene>
    <name evidence="5" type="ORF">H7849_18315</name>
</gene>
<feature type="domain" description="HTH merR-type" evidence="4">
    <location>
        <begin position="8"/>
        <end position="62"/>
    </location>
</feature>
<keyword evidence="2 3" id="KW-0802">TPR repeat</keyword>
<feature type="repeat" description="TPR" evidence="3">
    <location>
        <begin position="167"/>
        <end position="200"/>
    </location>
</feature>
<dbReference type="InterPro" id="IPR011990">
    <property type="entry name" value="TPR-like_helical_dom_sf"/>
</dbReference>
<dbReference type="EMBL" id="CP060394">
    <property type="protein sequence ID" value="QNI31044.1"/>
    <property type="molecule type" value="Genomic_DNA"/>
</dbReference>
<dbReference type="PANTHER" id="PTHR44366">
    <property type="entry name" value="UDP-N-ACETYLGLUCOSAMINE--PEPTIDE N-ACETYLGLUCOSAMINYLTRANSFERASE 110 KDA SUBUNIT"/>
    <property type="match status" value="1"/>
</dbReference>